<feature type="region of interest" description="Disordered" evidence="1">
    <location>
        <begin position="68"/>
        <end position="152"/>
    </location>
</feature>
<comment type="caution">
    <text evidence="3">The sequence shown here is derived from an EMBL/GenBank/DDBJ whole genome shotgun (WGS) entry which is preliminary data.</text>
</comment>
<dbReference type="RefSeq" id="XP_064661726.1">
    <property type="nucleotide sequence ID" value="XM_064800387.1"/>
</dbReference>
<sequence length="152" mass="16590">MNSILTPGPTPPLLLATNITFAALQLLLFVLLIATYSYHFAILSVLCGGLWWSINWFATELRAAQVKEEEAEALRKRERREKGKGWKEKGEVEDSADDEGESTEVEEEGQGTGEVMAGSGGRHGGVVVTGLEQGEARQRRVEEDGSGDEGDR</sequence>
<accession>A0AAV9PI91</accession>
<feature type="compositionally biased region" description="Basic and acidic residues" evidence="1">
    <location>
        <begin position="134"/>
        <end position="143"/>
    </location>
</feature>
<proteinExistence type="predicted"/>
<gene>
    <name evidence="3" type="primary">PKR1</name>
    <name evidence="3" type="ORF">LTR77_003130</name>
</gene>
<dbReference type="AlphaFoldDB" id="A0AAV9PI91"/>
<evidence type="ECO:0000256" key="2">
    <source>
        <dbReference type="SAM" id="Phobius"/>
    </source>
</evidence>
<feature type="transmembrane region" description="Helical" evidence="2">
    <location>
        <begin position="40"/>
        <end position="58"/>
    </location>
</feature>
<dbReference type="EMBL" id="JAVRRT010000004">
    <property type="protein sequence ID" value="KAK5173008.1"/>
    <property type="molecule type" value="Genomic_DNA"/>
</dbReference>
<keyword evidence="2" id="KW-0472">Membrane</keyword>
<dbReference type="InterPro" id="IPR013945">
    <property type="entry name" value="Pkr1"/>
</dbReference>
<feature type="compositionally biased region" description="Basic and acidic residues" evidence="1">
    <location>
        <begin position="68"/>
        <end position="92"/>
    </location>
</feature>
<dbReference type="GeneID" id="89924477"/>
<feature type="transmembrane region" description="Helical" evidence="2">
    <location>
        <begin position="12"/>
        <end position="34"/>
    </location>
</feature>
<keyword evidence="4" id="KW-1185">Reference proteome</keyword>
<feature type="compositionally biased region" description="Acidic residues" evidence="1">
    <location>
        <begin position="93"/>
        <end position="109"/>
    </location>
</feature>
<keyword evidence="2" id="KW-1133">Transmembrane helix</keyword>
<evidence type="ECO:0000313" key="4">
    <source>
        <dbReference type="Proteomes" id="UP001337655"/>
    </source>
</evidence>
<dbReference type="PANTHER" id="PTHR28251">
    <property type="entry name" value="V-TYPE ATPASE ASSEMBLY FACTOR PKR1"/>
    <property type="match status" value="1"/>
</dbReference>
<keyword evidence="2" id="KW-0812">Transmembrane</keyword>
<name>A0AAV9PI91_9PEZI</name>
<protein>
    <submittedName>
        <fullName evidence="3">SMK killer toxin resistance protein</fullName>
    </submittedName>
</protein>
<evidence type="ECO:0000313" key="3">
    <source>
        <dbReference type="EMBL" id="KAK5173008.1"/>
    </source>
</evidence>
<organism evidence="3 4">
    <name type="scientific">Saxophila tyrrhenica</name>
    <dbReference type="NCBI Taxonomy" id="1690608"/>
    <lineage>
        <taxon>Eukaryota</taxon>
        <taxon>Fungi</taxon>
        <taxon>Dikarya</taxon>
        <taxon>Ascomycota</taxon>
        <taxon>Pezizomycotina</taxon>
        <taxon>Dothideomycetes</taxon>
        <taxon>Dothideomycetidae</taxon>
        <taxon>Mycosphaerellales</taxon>
        <taxon>Extremaceae</taxon>
        <taxon>Saxophila</taxon>
    </lineage>
</organism>
<dbReference type="PANTHER" id="PTHR28251:SF1">
    <property type="entry name" value="V-TYPE ATPASE ASSEMBLY FACTOR PKR1"/>
    <property type="match status" value="1"/>
</dbReference>
<dbReference type="GO" id="GO:0070072">
    <property type="term" value="P:vacuolar proton-transporting V-type ATPase complex assembly"/>
    <property type="evidence" value="ECO:0007669"/>
    <property type="project" value="InterPro"/>
</dbReference>
<dbReference type="GO" id="GO:0005789">
    <property type="term" value="C:endoplasmic reticulum membrane"/>
    <property type="evidence" value="ECO:0007669"/>
    <property type="project" value="TreeGrafter"/>
</dbReference>
<dbReference type="Pfam" id="PF08636">
    <property type="entry name" value="Pkr1"/>
    <property type="match status" value="1"/>
</dbReference>
<reference evidence="3 4" key="1">
    <citation type="submission" date="2023-08" db="EMBL/GenBank/DDBJ databases">
        <title>Black Yeasts Isolated from many extreme environments.</title>
        <authorList>
            <person name="Coleine C."/>
            <person name="Stajich J.E."/>
            <person name="Selbmann L."/>
        </authorList>
    </citation>
    <scope>NUCLEOTIDE SEQUENCE [LARGE SCALE GENOMIC DNA]</scope>
    <source>
        <strain evidence="3 4">CCFEE 5935</strain>
    </source>
</reference>
<evidence type="ECO:0000256" key="1">
    <source>
        <dbReference type="SAM" id="MobiDB-lite"/>
    </source>
</evidence>
<dbReference type="Proteomes" id="UP001337655">
    <property type="component" value="Unassembled WGS sequence"/>
</dbReference>